<evidence type="ECO:0000313" key="2">
    <source>
        <dbReference type="EMBL" id="RFA31594.1"/>
    </source>
</evidence>
<comment type="caution">
    <text evidence="2">The sequence shown here is derived from an EMBL/GenBank/DDBJ whole genome shotgun (WGS) entry which is preliminary data.</text>
</comment>
<name>A0A3E0WF71_9BACI</name>
<dbReference type="RefSeq" id="WP_147301691.1">
    <property type="nucleotide sequence ID" value="NZ_NFZX01000146.1"/>
</dbReference>
<feature type="non-terminal residue" evidence="2">
    <location>
        <position position="119"/>
    </location>
</feature>
<gene>
    <name evidence="2" type="ORF">CAI16_20430</name>
</gene>
<evidence type="ECO:0000259" key="1">
    <source>
        <dbReference type="Pfam" id="PF13157"/>
    </source>
</evidence>
<dbReference type="InterPro" id="IPR025055">
    <property type="entry name" value="Ena_core"/>
</dbReference>
<accession>A0A3E0WF71</accession>
<organism evidence="2 3">
    <name type="scientific">Virgibacillus dokdonensis</name>
    <dbReference type="NCBI Taxonomy" id="302167"/>
    <lineage>
        <taxon>Bacteria</taxon>
        <taxon>Bacillati</taxon>
        <taxon>Bacillota</taxon>
        <taxon>Bacilli</taxon>
        <taxon>Bacillales</taxon>
        <taxon>Bacillaceae</taxon>
        <taxon>Virgibacillus</taxon>
    </lineage>
</organism>
<dbReference type="AlphaFoldDB" id="A0A3E0WF71"/>
<proteinExistence type="predicted"/>
<protein>
    <recommendedName>
        <fullName evidence="1">Endospore appendages core domain-containing protein</fullName>
    </recommendedName>
</protein>
<feature type="domain" description="Endospore appendages core" evidence="1">
    <location>
        <begin position="19"/>
        <end position="118"/>
    </location>
</feature>
<sequence length="119" mass="12152">MSNATCYPQCLGSAASLVANTELIKTNLCQPLRQICDGTTVGTIFFAGALPEVNGIFTVTNSSSACTITIEVTDANGAAVAYTIPPQSSVAVAVDTLTNVTYTCTGPDPTAFCTGSFEA</sequence>
<dbReference type="Proteomes" id="UP000256488">
    <property type="component" value="Unassembled WGS sequence"/>
</dbReference>
<evidence type="ECO:0000313" key="3">
    <source>
        <dbReference type="Proteomes" id="UP000256488"/>
    </source>
</evidence>
<dbReference type="Pfam" id="PF13157">
    <property type="entry name" value="Enas"/>
    <property type="match status" value="1"/>
</dbReference>
<dbReference type="EMBL" id="NFZX01000146">
    <property type="protein sequence ID" value="RFA31594.1"/>
    <property type="molecule type" value="Genomic_DNA"/>
</dbReference>
<reference evidence="2 3" key="1">
    <citation type="submission" date="2017-05" db="EMBL/GenBank/DDBJ databases">
        <title>Virgibacillus sp. AK90 isolated from a saltern of Kakinada, India.</title>
        <authorList>
            <person name="Gupta V."/>
            <person name="Sidhu C."/>
            <person name="Korpole S."/>
            <person name="Pinnaka A.K."/>
        </authorList>
    </citation>
    <scope>NUCLEOTIDE SEQUENCE [LARGE SCALE GENOMIC DNA]</scope>
    <source>
        <strain evidence="2 3">AK90</strain>
    </source>
</reference>